<dbReference type="FunFam" id="3.20.20.100:FF:000004">
    <property type="entry name" value="Oxidoreductase, aldo/keto reductase"/>
    <property type="match status" value="1"/>
</dbReference>
<evidence type="ECO:0000259" key="2">
    <source>
        <dbReference type="Pfam" id="PF00248"/>
    </source>
</evidence>
<dbReference type="InterPro" id="IPR036812">
    <property type="entry name" value="NAD(P)_OxRdtase_dom_sf"/>
</dbReference>
<evidence type="ECO:0000256" key="1">
    <source>
        <dbReference type="ARBA" id="ARBA00023002"/>
    </source>
</evidence>
<dbReference type="EMBL" id="VXPY01000093">
    <property type="protein sequence ID" value="MYD91217.1"/>
    <property type="molecule type" value="Genomic_DNA"/>
</dbReference>
<reference evidence="3" key="1">
    <citation type="submission" date="2019-09" db="EMBL/GenBank/DDBJ databases">
        <title>Characterisation of the sponge microbiome using genome-centric metagenomics.</title>
        <authorList>
            <person name="Engelberts J.P."/>
            <person name="Robbins S.J."/>
            <person name="De Goeij J.M."/>
            <person name="Aranda M."/>
            <person name="Bell S.C."/>
            <person name="Webster N.S."/>
        </authorList>
    </citation>
    <scope>NUCLEOTIDE SEQUENCE</scope>
    <source>
        <strain evidence="3">SB0662_bin_9</strain>
    </source>
</reference>
<dbReference type="PANTHER" id="PTHR43364">
    <property type="entry name" value="NADH-SPECIFIC METHYLGLYOXAL REDUCTASE-RELATED"/>
    <property type="match status" value="1"/>
</dbReference>
<gene>
    <name evidence="3" type="ORF">F4Y08_12920</name>
</gene>
<feature type="domain" description="NADP-dependent oxidoreductase" evidence="2">
    <location>
        <begin position="15"/>
        <end position="310"/>
    </location>
</feature>
<name>A0A6B1DW64_9CHLR</name>
<comment type="caution">
    <text evidence="3">The sequence shown here is derived from an EMBL/GenBank/DDBJ whole genome shotgun (WGS) entry which is preliminary data.</text>
</comment>
<protein>
    <submittedName>
        <fullName evidence="3">Aldo/keto reductase</fullName>
    </submittedName>
</protein>
<dbReference type="GO" id="GO:0016491">
    <property type="term" value="F:oxidoreductase activity"/>
    <property type="evidence" value="ECO:0007669"/>
    <property type="project" value="UniProtKB-KW"/>
</dbReference>
<dbReference type="SUPFAM" id="SSF51430">
    <property type="entry name" value="NAD(P)-linked oxidoreductase"/>
    <property type="match status" value="1"/>
</dbReference>
<dbReference type="InterPro" id="IPR023210">
    <property type="entry name" value="NADP_OxRdtase_dom"/>
</dbReference>
<dbReference type="InterPro" id="IPR050523">
    <property type="entry name" value="AKR_Detox_Biosynth"/>
</dbReference>
<dbReference type="AlphaFoldDB" id="A0A6B1DW64"/>
<dbReference type="Pfam" id="PF00248">
    <property type="entry name" value="Aldo_ket_red"/>
    <property type="match status" value="1"/>
</dbReference>
<accession>A0A6B1DW64</accession>
<sequence>MNYNRLGASGLKVSELCLGTMTFGQSTDHAEATSILDAALACGVNFLDTANSYADSRSESMLGELLGTRRQDLVVATKFFNPMGPGINDSGMSRRHILQSVEASLGRLRTDWIDLLYIHHVDEETPLEEMLSALDDLVWQGKVRYIACSNYEAWRMTAALGLSARYGWQRFQANQLQYSLVVRDIEEELVPACLAQDVGIVTWSPLAGGFLTGKYRAGQRSLEGTRSADGWAFPSVYFAAEADQVLEALCDVAASIGATPARVALRWAMSQPAVASCVVGCRTLGQFEDSVGSLDLDLDAESQARLDKISRLRSRYPKSMEAGMRERRAAAVGHGS</sequence>
<dbReference type="GO" id="GO:0005829">
    <property type="term" value="C:cytosol"/>
    <property type="evidence" value="ECO:0007669"/>
    <property type="project" value="TreeGrafter"/>
</dbReference>
<dbReference type="PANTHER" id="PTHR43364:SF4">
    <property type="entry name" value="NAD(P)-LINKED OXIDOREDUCTASE SUPERFAMILY PROTEIN"/>
    <property type="match status" value="1"/>
</dbReference>
<organism evidence="3">
    <name type="scientific">Caldilineaceae bacterium SB0662_bin_9</name>
    <dbReference type="NCBI Taxonomy" id="2605258"/>
    <lineage>
        <taxon>Bacteria</taxon>
        <taxon>Bacillati</taxon>
        <taxon>Chloroflexota</taxon>
        <taxon>Caldilineae</taxon>
        <taxon>Caldilineales</taxon>
        <taxon>Caldilineaceae</taxon>
    </lineage>
</organism>
<proteinExistence type="predicted"/>
<dbReference type="Gene3D" id="3.20.20.100">
    <property type="entry name" value="NADP-dependent oxidoreductase domain"/>
    <property type="match status" value="1"/>
</dbReference>
<evidence type="ECO:0000313" key="3">
    <source>
        <dbReference type="EMBL" id="MYD91217.1"/>
    </source>
</evidence>
<keyword evidence="1" id="KW-0560">Oxidoreductase</keyword>